<name>A0A915DYJ6_9BILA</name>
<keyword evidence="1" id="KW-1185">Reference proteome</keyword>
<sequence>MKSLTVKEHGKTGICNSFTHIVPFSILNGYKLNGTRVDLDGSSFKLERDPSTILPADPLSNSSVKPVSDRWLSFRRLSFCFCVRCHLSYCFGCLCSMHDSMWWRQSNGGCEKSSSAEAA</sequence>
<dbReference type="WBParaSite" id="jg24070">
    <property type="protein sequence ID" value="jg24070"/>
    <property type="gene ID" value="jg24070"/>
</dbReference>
<protein>
    <submittedName>
        <fullName evidence="2">Uncharacterized protein</fullName>
    </submittedName>
</protein>
<accession>A0A915DYJ6</accession>
<dbReference type="AlphaFoldDB" id="A0A915DYJ6"/>
<evidence type="ECO:0000313" key="2">
    <source>
        <dbReference type="WBParaSite" id="jg24070"/>
    </source>
</evidence>
<evidence type="ECO:0000313" key="1">
    <source>
        <dbReference type="Proteomes" id="UP000887574"/>
    </source>
</evidence>
<organism evidence="1 2">
    <name type="scientific">Ditylenchus dipsaci</name>
    <dbReference type="NCBI Taxonomy" id="166011"/>
    <lineage>
        <taxon>Eukaryota</taxon>
        <taxon>Metazoa</taxon>
        <taxon>Ecdysozoa</taxon>
        <taxon>Nematoda</taxon>
        <taxon>Chromadorea</taxon>
        <taxon>Rhabditida</taxon>
        <taxon>Tylenchina</taxon>
        <taxon>Tylenchomorpha</taxon>
        <taxon>Sphaerularioidea</taxon>
        <taxon>Anguinidae</taxon>
        <taxon>Anguininae</taxon>
        <taxon>Ditylenchus</taxon>
    </lineage>
</organism>
<dbReference type="Proteomes" id="UP000887574">
    <property type="component" value="Unplaced"/>
</dbReference>
<proteinExistence type="predicted"/>
<reference evidence="2" key="1">
    <citation type="submission" date="2022-11" db="UniProtKB">
        <authorList>
            <consortium name="WormBaseParasite"/>
        </authorList>
    </citation>
    <scope>IDENTIFICATION</scope>
</reference>